<gene>
    <name evidence="1" type="ORF">BDN72DRAFT_452885</name>
</gene>
<sequence length="609" mass="67548">MSETSSPFVSRLPILDKLGVSPAAIAGVDAVTIASTWFQLFAARISEVDIDGTIDLLQPDALWKDHLALTWDFRCFDGVERIRTFLRDRLAYSGLGGLKLKAPSVVLQRPFPDLAWIVGMFDFETSVGSGTGVFRLVPTALGEWRGFTVFTNLEELKGFPEKIGPHRSRKVVPGAQWRAERQRKTEFETSPPTVLIVGGGHCGLELAARLKMLDVSTLVVEAEGKIGDKWRNRYDSLCLHWPVWYDHMAYIPFPPSWPVYTPAPKMGDWLESYAKSLELNVWASSTVLNAIQDEISGKWRVKINRNGVESILTVTHLVFATGLGDKYPNIPKIPDQEKFRGITLHSTQFKRASDYEGKKVLVVGAGNSGHDVSADLANHGVDVTMFQRSSTFVMNIDRGWKFLGGALYSETSLPTEVADRLFASMPHILQENGMAQRATKAIEADYKETLDGLRRVGFKLNSGIKDAGILLLLKKKMGGHYFDIGASQLIIDGNIKIKNDAQISRFTENGLVFDNGTEFQADVVVFATGTGSLKEPIREICGDAVADKCKAVHGLDEEGEINGWYRELGVKGLWYMLGPLQLARFYSKHLALQIKAKEEGVFGTVYSLQ</sequence>
<keyword evidence="2" id="KW-1185">Reference proteome</keyword>
<organism evidence="1 2">
    <name type="scientific">Pluteus cervinus</name>
    <dbReference type="NCBI Taxonomy" id="181527"/>
    <lineage>
        <taxon>Eukaryota</taxon>
        <taxon>Fungi</taxon>
        <taxon>Dikarya</taxon>
        <taxon>Basidiomycota</taxon>
        <taxon>Agaricomycotina</taxon>
        <taxon>Agaricomycetes</taxon>
        <taxon>Agaricomycetidae</taxon>
        <taxon>Agaricales</taxon>
        <taxon>Pluteineae</taxon>
        <taxon>Pluteaceae</taxon>
        <taxon>Pluteus</taxon>
    </lineage>
</organism>
<proteinExistence type="predicted"/>
<dbReference type="EMBL" id="ML208262">
    <property type="protein sequence ID" value="TFK75723.1"/>
    <property type="molecule type" value="Genomic_DNA"/>
</dbReference>
<accession>A0ACD3BCF9</accession>
<evidence type="ECO:0000313" key="1">
    <source>
        <dbReference type="EMBL" id="TFK75723.1"/>
    </source>
</evidence>
<dbReference type="Proteomes" id="UP000308600">
    <property type="component" value="Unassembled WGS sequence"/>
</dbReference>
<reference evidence="1 2" key="1">
    <citation type="journal article" date="2019" name="Nat. Ecol. Evol.">
        <title>Megaphylogeny resolves global patterns of mushroom evolution.</title>
        <authorList>
            <person name="Varga T."/>
            <person name="Krizsan K."/>
            <person name="Foldi C."/>
            <person name="Dima B."/>
            <person name="Sanchez-Garcia M."/>
            <person name="Sanchez-Ramirez S."/>
            <person name="Szollosi G.J."/>
            <person name="Szarkandi J.G."/>
            <person name="Papp V."/>
            <person name="Albert L."/>
            <person name="Andreopoulos W."/>
            <person name="Angelini C."/>
            <person name="Antonin V."/>
            <person name="Barry K.W."/>
            <person name="Bougher N.L."/>
            <person name="Buchanan P."/>
            <person name="Buyck B."/>
            <person name="Bense V."/>
            <person name="Catcheside P."/>
            <person name="Chovatia M."/>
            <person name="Cooper J."/>
            <person name="Damon W."/>
            <person name="Desjardin D."/>
            <person name="Finy P."/>
            <person name="Geml J."/>
            <person name="Haridas S."/>
            <person name="Hughes K."/>
            <person name="Justo A."/>
            <person name="Karasinski D."/>
            <person name="Kautmanova I."/>
            <person name="Kiss B."/>
            <person name="Kocsube S."/>
            <person name="Kotiranta H."/>
            <person name="LaButti K.M."/>
            <person name="Lechner B.E."/>
            <person name="Liimatainen K."/>
            <person name="Lipzen A."/>
            <person name="Lukacs Z."/>
            <person name="Mihaltcheva S."/>
            <person name="Morgado L.N."/>
            <person name="Niskanen T."/>
            <person name="Noordeloos M.E."/>
            <person name="Ohm R.A."/>
            <person name="Ortiz-Santana B."/>
            <person name="Ovrebo C."/>
            <person name="Racz N."/>
            <person name="Riley R."/>
            <person name="Savchenko A."/>
            <person name="Shiryaev A."/>
            <person name="Soop K."/>
            <person name="Spirin V."/>
            <person name="Szebenyi C."/>
            <person name="Tomsovsky M."/>
            <person name="Tulloss R.E."/>
            <person name="Uehling J."/>
            <person name="Grigoriev I.V."/>
            <person name="Vagvolgyi C."/>
            <person name="Papp T."/>
            <person name="Martin F.M."/>
            <person name="Miettinen O."/>
            <person name="Hibbett D.S."/>
            <person name="Nagy L.G."/>
        </authorList>
    </citation>
    <scope>NUCLEOTIDE SEQUENCE [LARGE SCALE GENOMIC DNA]</scope>
    <source>
        <strain evidence="1 2">NL-1719</strain>
    </source>
</reference>
<protein>
    <submittedName>
        <fullName evidence="1">FAD/NAD-binding domain-containing protein</fullName>
    </submittedName>
</protein>
<name>A0ACD3BCF9_9AGAR</name>
<evidence type="ECO:0000313" key="2">
    <source>
        <dbReference type="Proteomes" id="UP000308600"/>
    </source>
</evidence>